<evidence type="ECO:0000313" key="2">
    <source>
        <dbReference type="Proteomes" id="UP001219934"/>
    </source>
</evidence>
<gene>
    <name evidence="1" type="ORF">JOQ06_014516</name>
</gene>
<feature type="non-terminal residue" evidence="1">
    <location>
        <position position="52"/>
    </location>
</feature>
<proteinExistence type="predicted"/>
<sequence>MSSVIVAEGVWLHSTQPLLSLRSIPTPQVSNFDSLTTLISILESSVADIQFL</sequence>
<dbReference type="Proteomes" id="UP001219934">
    <property type="component" value="Unassembled WGS sequence"/>
</dbReference>
<name>A0AAD6AL48_9TELE</name>
<protein>
    <submittedName>
        <fullName evidence="1">Uncharacterized protein</fullName>
    </submittedName>
</protein>
<organism evidence="1 2">
    <name type="scientific">Pogonophryne albipinna</name>
    <dbReference type="NCBI Taxonomy" id="1090488"/>
    <lineage>
        <taxon>Eukaryota</taxon>
        <taxon>Metazoa</taxon>
        <taxon>Chordata</taxon>
        <taxon>Craniata</taxon>
        <taxon>Vertebrata</taxon>
        <taxon>Euteleostomi</taxon>
        <taxon>Actinopterygii</taxon>
        <taxon>Neopterygii</taxon>
        <taxon>Teleostei</taxon>
        <taxon>Neoteleostei</taxon>
        <taxon>Acanthomorphata</taxon>
        <taxon>Eupercaria</taxon>
        <taxon>Perciformes</taxon>
        <taxon>Notothenioidei</taxon>
        <taxon>Pogonophryne</taxon>
    </lineage>
</organism>
<dbReference type="EMBL" id="JAPTMU010000019">
    <property type="protein sequence ID" value="KAJ4926769.1"/>
    <property type="molecule type" value="Genomic_DNA"/>
</dbReference>
<keyword evidence="2" id="KW-1185">Reference proteome</keyword>
<evidence type="ECO:0000313" key="1">
    <source>
        <dbReference type="EMBL" id="KAJ4926769.1"/>
    </source>
</evidence>
<accession>A0AAD6AL48</accession>
<reference evidence="1" key="1">
    <citation type="submission" date="2022-11" db="EMBL/GenBank/DDBJ databases">
        <title>Chromosome-level genome of Pogonophryne albipinna.</title>
        <authorList>
            <person name="Jo E."/>
        </authorList>
    </citation>
    <scope>NUCLEOTIDE SEQUENCE</scope>
    <source>
        <strain evidence="1">SGF0006</strain>
        <tissue evidence="1">Muscle</tissue>
    </source>
</reference>
<dbReference type="AlphaFoldDB" id="A0AAD6AL48"/>
<comment type="caution">
    <text evidence="1">The sequence shown here is derived from an EMBL/GenBank/DDBJ whole genome shotgun (WGS) entry which is preliminary data.</text>
</comment>